<sequence>MSGSSEAAHAAPPPPAAGPGAQPPSPARVQAGPPTTAEATVRLPADLHARPAGALARTAAGFRSSIRVEHAGRSVSPTGILAVMGLGATRGTDVTVRAEGEDAAAAVAALARVLTGAE</sequence>
<gene>
    <name evidence="6" type="ORF">OG469_36480</name>
</gene>
<reference evidence="6 7" key="1">
    <citation type="submission" date="2022-10" db="EMBL/GenBank/DDBJ databases">
        <title>The complete genomes of actinobacterial strains from the NBC collection.</title>
        <authorList>
            <person name="Joergensen T.S."/>
            <person name="Alvarez Arevalo M."/>
            <person name="Sterndorff E.B."/>
            <person name="Faurdal D."/>
            <person name="Vuksanovic O."/>
            <person name="Mourched A.-S."/>
            <person name="Charusanti P."/>
            <person name="Shaw S."/>
            <person name="Blin K."/>
            <person name="Weber T."/>
        </authorList>
    </citation>
    <scope>NUCLEOTIDE SEQUENCE [LARGE SCALE GENOMIC DNA]</scope>
    <source>
        <strain evidence="6 7">NBC_01247</strain>
    </source>
</reference>
<keyword evidence="3" id="KW-0598">Phosphotransferase system</keyword>
<dbReference type="SUPFAM" id="SSF55594">
    <property type="entry name" value="HPr-like"/>
    <property type="match status" value="1"/>
</dbReference>
<name>A0ABZ1WHU7_9ACTN</name>
<keyword evidence="7" id="KW-1185">Reference proteome</keyword>
<dbReference type="InterPro" id="IPR000032">
    <property type="entry name" value="HPr-like"/>
</dbReference>
<evidence type="ECO:0000313" key="6">
    <source>
        <dbReference type="EMBL" id="WUS60506.1"/>
    </source>
</evidence>
<dbReference type="CDD" id="cd00367">
    <property type="entry name" value="PTS-HPr_like"/>
    <property type="match status" value="1"/>
</dbReference>
<comment type="subcellular location">
    <subcellularLocation>
        <location evidence="1">Cytoplasm</location>
    </subcellularLocation>
</comment>
<feature type="compositionally biased region" description="Low complexity" evidence="4">
    <location>
        <begin position="1"/>
        <end position="10"/>
    </location>
</feature>
<feature type="compositionally biased region" description="Pro residues" evidence="4">
    <location>
        <begin position="11"/>
        <end position="26"/>
    </location>
</feature>
<dbReference type="Pfam" id="PF00381">
    <property type="entry name" value="PTS-HPr"/>
    <property type="match status" value="1"/>
</dbReference>
<dbReference type="InterPro" id="IPR035895">
    <property type="entry name" value="HPr-like_sf"/>
</dbReference>
<organism evidence="6 7">
    <name type="scientific">Kitasatospora herbaricolor</name>
    <dbReference type="NCBI Taxonomy" id="68217"/>
    <lineage>
        <taxon>Bacteria</taxon>
        <taxon>Bacillati</taxon>
        <taxon>Actinomycetota</taxon>
        <taxon>Actinomycetes</taxon>
        <taxon>Kitasatosporales</taxon>
        <taxon>Streptomycetaceae</taxon>
        <taxon>Kitasatospora</taxon>
    </lineage>
</organism>
<protein>
    <submittedName>
        <fullName evidence="6">HPr family phosphocarrier protein</fullName>
    </submittedName>
</protein>
<evidence type="ECO:0000313" key="7">
    <source>
        <dbReference type="Proteomes" id="UP001432014"/>
    </source>
</evidence>
<dbReference type="Gene3D" id="3.30.1340.10">
    <property type="entry name" value="HPr-like"/>
    <property type="match status" value="1"/>
</dbReference>
<dbReference type="NCBIfam" id="TIGR01003">
    <property type="entry name" value="PTS_HPr_family"/>
    <property type="match status" value="1"/>
</dbReference>
<proteinExistence type="predicted"/>
<evidence type="ECO:0000256" key="3">
    <source>
        <dbReference type="ARBA" id="ARBA00022683"/>
    </source>
</evidence>
<dbReference type="InterPro" id="IPR050399">
    <property type="entry name" value="HPr"/>
</dbReference>
<dbReference type="RefSeq" id="WP_329493390.1">
    <property type="nucleotide sequence ID" value="NZ_CP108460.1"/>
</dbReference>
<keyword evidence="2" id="KW-0963">Cytoplasm</keyword>
<dbReference type="PANTHER" id="PTHR33705">
    <property type="entry name" value="PHOSPHOCARRIER PROTEIN HPR"/>
    <property type="match status" value="1"/>
</dbReference>
<feature type="domain" description="HPr" evidence="5">
    <location>
        <begin position="34"/>
        <end position="118"/>
    </location>
</feature>
<evidence type="ECO:0000256" key="1">
    <source>
        <dbReference type="ARBA" id="ARBA00004496"/>
    </source>
</evidence>
<dbReference type="PROSITE" id="PS51350">
    <property type="entry name" value="PTS_HPR_DOM"/>
    <property type="match status" value="1"/>
</dbReference>
<dbReference type="PANTHER" id="PTHR33705:SF2">
    <property type="entry name" value="PHOSPHOCARRIER PROTEIN NPR"/>
    <property type="match status" value="1"/>
</dbReference>
<dbReference type="EMBL" id="CP108482">
    <property type="protein sequence ID" value="WUS60506.1"/>
    <property type="molecule type" value="Genomic_DNA"/>
</dbReference>
<evidence type="ECO:0000259" key="5">
    <source>
        <dbReference type="PROSITE" id="PS51350"/>
    </source>
</evidence>
<accession>A0ABZ1WHU7</accession>
<evidence type="ECO:0000256" key="2">
    <source>
        <dbReference type="ARBA" id="ARBA00022490"/>
    </source>
</evidence>
<feature type="region of interest" description="Disordered" evidence="4">
    <location>
        <begin position="1"/>
        <end position="36"/>
    </location>
</feature>
<dbReference type="PRINTS" id="PR00107">
    <property type="entry name" value="PHOSPHOCPHPR"/>
</dbReference>
<dbReference type="Proteomes" id="UP001432014">
    <property type="component" value="Chromosome"/>
</dbReference>
<evidence type="ECO:0000256" key="4">
    <source>
        <dbReference type="SAM" id="MobiDB-lite"/>
    </source>
</evidence>